<dbReference type="GO" id="GO:0005829">
    <property type="term" value="C:cytosol"/>
    <property type="evidence" value="ECO:0007669"/>
    <property type="project" value="TreeGrafter"/>
</dbReference>
<keyword evidence="2" id="KW-0238">DNA-binding</keyword>
<dbReference type="PANTHER" id="PTHR30154:SF34">
    <property type="entry name" value="TRANSCRIPTIONAL REGULATOR AZLB"/>
    <property type="match status" value="1"/>
</dbReference>
<dbReference type="InterPro" id="IPR019887">
    <property type="entry name" value="Tscrpt_reg_AsnC/Lrp_C"/>
</dbReference>
<dbReference type="PRINTS" id="PR00033">
    <property type="entry name" value="HTHASNC"/>
</dbReference>
<dbReference type="Gene3D" id="3.30.70.920">
    <property type="match status" value="1"/>
</dbReference>
<dbReference type="SUPFAM" id="SSF46785">
    <property type="entry name" value="Winged helix' DNA-binding domain"/>
    <property type="match status" value="2"/>
</dbReference>
<protein>
    <submittedName>
        <fullName evidence="6">AsnC family transcriptional regulator</fullName>
    </submittedName>
</protein>
<dbReference type="GO" id="GO:0043565">
    <property type="term" value="F:sequence-specific DNA binding"/>
    <property type="evidence" value="ECO:0007669"/>
    <property type="project" value="InterPro"/>
</dbReference>
<dbReference type="InterPro" id="IPR036390">
    <property type="entry name" value="WH_DNA-bd_sf"/>
</dbReference>
<dbReference type="AlphaFoldDB" id="A0A7W3W7F1"/>
<evidence type="ECO:0000313" key="6">
    <source>
        <dbReference type="EMBL" id="MBB1160158.1"/>
    </source>
</evidence>
<sequence>MLDELDHALVHALQIDGRAAFARIGTVLGVSTQTVARRYRRLRAEAGLRVVGLAAPHRAGQTQWLVRLTVVPAVAQRVADALVRRTDTTWVKLAGGGTEICVIVHSANNSEHGLLLHDIPRTTGITAVSAHQLLHLYHGGPAAWLGRAEVLTDAQRRQLEPETRATAAEATAADKPLLTALQRDGRLGQTELATVTGWSAATVARRIADLRAAETLYFDVEIDARLFGATTQALLWMAVAPADLDAVATELTTHRELAVVAATTGPTNLLAHALCADPPALHRYLTHRLGALPGIRSCETAPVLRTLKAASPLSR</sequence>
<reference evidence="6 7" key="1">
    <citation type="submission" date="2020-08" db="EMBL/GenBank/DDBJ databases">
        <title>Amycolatopsis sp. nov. DR6-1 isolated from Dendrobium heterocarpum.</title>
        <authorList>
            <person name="Tedsree N."/>
            <person name="Kuncharoen N."/>
            <person name="Likhitwitayawuid K."/>
            <person name="Tanasupawat S."/>
        </authorList>
    </citation>
    <scope>NUCLEOTIDE SEQUENCE [LARGE SCALE GENOMIC DNA]</scope>
    <source>
        <strain evidence="6 7">DR6-1</strain>
    </source>
</reference>
<dbReference type="InterPro" id="IPR019888">
    <property type="entry name" value="Tscrpt_reg_AsnC-like"/>
</dbReference>
<dbReference type="InterPro" id="IPR011008">
    <property type="entry name" value="Dimeric_a/b-barrel"/>
</dbReference>
<dbReference type="Pfam" id="PF01037">
    <property type="entry name" value="AsnC_trans_reg"/>
    <property type="match status" value="1"/>
</dbReference>
<evidence type="ECO:0000259" key="4">
    <source>
        <dbReference type="Pfam" id="PF01037"/>
    </source>
</evidence>
<evidence type="ECO:0000256" key="1">
    <source>
        <dbReference type="ARBA" id="ARBA00023015"/>
    </source>
</evidence>
<accession>A0A7W3W7F1</accession>
<feature type="domain" description="HTH asnC-type" evidence="5">
    <location>
        <begin position="174"/>
        <end position="211"/>
    </location>
</feature>
<comment type="caution">
    <text evidence="6">The sequence shown here is derived from an EMBL/GenBank/DDBJ whole genome shotgun (WGS) entry which is preliminary data.</text>
</comment>
<dbReference type="Gene3D" id="1.10.10.10">
    <property type="entry name" value="Winged helix-like DNA-binding domain superfamily/Winged helix DNA-binding domain"/>
    <property type="match status" value="2"/>
</dbReference>
<evidence type="ECO:0000313" key="7">
    <source>
        <dbReference type="Proteomes" id="UP000526734"/>
    </source>
</evidence>
<dbReference type="GO" id="GO:0043200">
    <property type="term" value="P:response to amino acid"/>
    <property type="evidence" value="ECO:0007669"/>
    <property type="project" value="TreeGrafter"/>
</dbReference>
<gene>
    <name evidence="6" type="ORF">H4281_44025</name>
</gene>
<keyword evidence="3" id="KW-0804">Transcription</keyword>
<feature type="domain" description="Transcription regulator AsnC/Lrp ligand binding" evidence="4">
    <location>
        <begin position="239"/>
        <end position="306"/>
    </location>
</feature>
<evidence type="ECO:0000259" key="5">
    <source>
        <dbReference type="Pfam" id="PF13404"/>
    </source>
</evidence>
<dbReference type="PANTHER" id="PTHR30154">
    <property type="entry name" value="LEUCINE-RESPONSIVE REGULATORY PROTEIN"/>
    <property type="match status" value="1"/>
</dbReference>
<evidence type="ECO:0000256" key="3">
    <source>
        <dbReference type="ARBA" id="ARBA00023163"/>
    </source>
</evidence>
<organism evidence="6 7">
    <name type="scientific">Amycolatopsis dendrobii</name>
    <dbReference type="NCBI Taxonomy" id="2760662"/>
    <lineage>
        <taxon>Bacteria</taxon>
        <taxon>Bacillati</taxon>
        <taxon>Actinomycetota</taxon>
        <taxon>Actinomycetes</taxon>
        <taxon>Pseudonocardiales</taxon>
        <taxon>Pseudonocardiaceae</taxon>
        <taxon>Amycolatopsis</taxon>
    </lineage>
</organism>
<evidence type="ECO:0000256" key="2">
    <source>
        <dbReference type="ARBA" id="ARBA00023125"/>
    </source>
</evidence>
<feature type="domain" description="HTH asnC-type" evidence="5">
    <location>
        <begin position="2"/>
        <end position="43"/>
    </location>
</feature>
<dbReference type="SUPFAM" id="SSF54909">
    <property type="entry name" value="Dimeric alpha+beta barrel"/>
    <property type="match status" value="1"/>
</dbReference>
<dbReference type="RefSeq" id="WP_182896782.1">
    <property type="nucleotide sequence ID" value="NZ_JACGZW010000027.1"/>
</dbReference>
<keyword evidence="7" id="KW-1185">Reference proteome</keyword>
<dbReference type="Pfam" id="PF13404">
    <property type="entry name" value="HTH_AsnC-type"/>
    <property type="match status" value="2"/>
</dbReference>
<keyword evidence="1" id="KW-0805">Transcription regulation</keyword>
<dbReference type="InterPro" id="IPR000485">
    <property type="entry name" value="AsnC-type_HTH_dom"/>
</dbReference>
<name>A0A7W3W7F1_9PSEU</name>
<dbReference type="InterPro" id="IPR036388">
    <property type="entry name" value="WH-like_DNA-bd_sf"/>
</dbReference>
<dbReference type="Proteomes" id="UP000526734">
    <property type="component" value="Unassembled WGS sequence"/>
</dbReference>
<proteinExistence type="predicted"/>
<dbReference type="SMART" id="SM00344">
    <property type="entry name" value="HTH_ASNC"/>
    <property type="match status" value="2"/>
</dbReference>
<dbReference type="EMBL" id="JACGZW010000027">
    <property type="protein sequence ID" value="MBB1160158.1"/>
    <property type="molecule type" value="Genomic_DNA"/>
</dbReference>